<comment type="caution">
    <text evidence="1">The sequence shown here is derived from an EMBL/GenBank/DDBJ whole genome shotgun (WGS) entry which is preliminary data.</text>
</comment>
<protein>
    <submittedName>
        <fullName evidence="1">Uncharacterized protein</fullName>
    </submittedName>
</protein>
<dbReference type="AlphaFoldDB" id="A0A4Q2D5K4"/>
<proteinExistence type="predicted"/>
<name>A0A4Q2D5K4_9AGAR</name>
<dbReference type="Proteomes" id="UP000290288">
    <property type="component" value="Unassembled WGS sequence"/>
</dbReference>
<reference evidence="1 2" key="1">
    <citation type="submission" date="2019-01" db="EMBL/GenBank/DDBJ databases">
        <title>Draft genome sequence of Psathyrella aberdarensis IHI B618.</title>
        <authorList>
            <person name="Buettner E."/>
            <person name="Kellner H."/>
        </authorList>
    </citation>
    <scope>NUCLEOTIDE SEQUENCE [LARGE SCALE GENOMIC DNA]</scope>
    <source>
        <strain evidence="1 2">IHI B618</strain>
    </source>
</reference>
<dbReference type="EMBL" id="SDEE01000768">
    <property type="protein sequence ID" value="RXW14082.1"/>
    <property type="molecule type" value="Genomic_DNA"/>
</dbReference>
<accession>A0A4Q2D5K4</accession>
<evidence type="ECO:0000313" key="2">
    <source>
        <dbReference type="Proteomes" id="UP000290288"/>
    </source>
</evidence>
<organism evidence="1 2">
    <name type="scientific">Candolleomyces aberdarensis</name>
    <dbReference type="NCBI Taxonomy" id="2316362"/>
    <lineage>
        <taxon>Eukaryota</taxon>
        <taxon>Fungi</taxon>
        <taxon>Dikarya</taxon>
        <taxon>Basidiomycota</taxon>
        <taxon>Agaricomycotina</taxon>
        <taxon>Agaricomycetes</taxon>
        <taxon>Agaricomycetidae</taxon>
        <taxon>Agaricales</taxon>
        <taxon>Agaricineae</taxon>
        <taxon>Psathyrellaceae</taxon>
        <taxon>Candolleomyces</taxon>
    </lineage>
</organism>
<sequence length="265" mass="31269">MLQGSPCSLKRLALPDLDIGNHPHLTIEELSRFILQDHDIHPLVPNLQTLAITIFLPDDEKIRLLQEIIRSRSPQHNVDAYDHPRTLQRVFVWWPDRSPRISFQPELLIDHPHLDANEREKLHDLKMKLAIWKSRSWPSRENVDNCRLSSRWFYLRAIGAISSALDQIEEIQVNDRVDCLGLYLSEILTDLSKFADSPREVFDLKGHFISQLQRRTKALLDEKWKPVFLEHLARKPWSYRDYDQSYWELNVNARKNKHSLPFAFG</sequence>
<keyword evidence="2" id="KW-1185">Reference proteome</keyword>
<gene>
    <name evidence="1" type="ORF">EST38_g11770</name>
</gene>
<evidence type="ECO:0000313" key="1">
    <source>
        <dbReference type="EMBL" id="RXW14082.1"/>
    </source>
</evidence>